<dbReference type="EMBL" id="MNPJ01000014">
    <property type="protein sequence ID" value="OQS55049.1"/>
    <property type="molecule type" value="Genomic_DNA"/>
</dbReference>
<protein>
    <recommendedName>
        <fullName evidence="1">Exocyst complex component Sec8 N-terminal domain-containing protein</fullName>
    </recommendedName>
</protein>
<keyword evidence="3" id="KW-1185">Reference proteome</keyword>
<dbReference type="VEuPathDB" id="MicrosporidiaDB:EHP00_1807"/>
<dbReference type="Pfam" id="PF04048">
    <property type="entry name" value="Sec8_N"/>
    <property type="match status" value="1"/>
</dbReference>
<dbReference type="GO" id="GO:0000145">
    <property type="term" value="C:exocyst"/>
    <property type="evidence" value="ECO:0007669"/>
    <property type="project" value="InterPro"/>
</dbReference>
<gene>
    <name evidence="2" type="ORF">EHP00_1807</name>
</gene>
<dbReference type="AlphaFoldDB" id="A0A1W0E7B6"/>
<dbReference type="Proteomes" id="UP000192758">
    <property type="component" value="Unassembled WGS sequence"/>
</dbReference>
<name>A0A1W0E7B6_9MICR</name>
<dbReference type="InterPro" id="IPR007191">
    <property type="entry name" value="Sec8_exocyst_N"/>
</dbReference>
<dbReference type="OrthoDB" id="2193852at2759"/>
<feature type="domain" description="Exocyst complex component Sec8 N-terminal" evidence="1">
    <location>
        <begin position="3"/>
        <end position="83"/>
    </location>
</feature>
<reference evidence="2 3" key="1">
    <citation type="journal article" date="2017" name="Environ. Microbiol.">
        <title>Decay of the glycolytic pathway and adaptation to intranuclear parasitism within Enterocytozoonidae microsporidia.</title>
        <authorList>
            <person name="Wiredu Boakye D."/>
            <person name="Jaroenlak P."/>
            <person name="Prachumwat A."/>
            <person name="Williams T.A."/>
            <person name="Bateman K.S."/>
            <person name="Itsathitphaisarn O."/>
            <person name="Sritunyalucksana K."/>
            <person name="Paszkiewicz K.H."/>
            <person name="Moore K.A."/>
            <person name="Stentiford G.D."/>
            <person name="Williams B.A."/>
        </authorList>
    </citation>
    <scope>NUCLEOTIDE SEQUENCE [LARGE SCALE GENOMIC DNA]</scope>
    <source>
        <strain evidence="2 3">TH1</strain>
    </source>
</reference>
<accession>A0A1W0E7B6</accession>
<proteinExistence type="predicted"/>
<organism evidence="2 3">
    <name type="scientific">Ecytonucleospora hepatopenaei</name>
    <dbReference type="NCBI Taxonomy" id="646526"/>
    <lineage>
        <taxon>Eukaryota</taxon>
        <taxon>Fungi</taxon>
        <taxon>Fungi incertae sedis</taxon>
        <taxon>Microsporidia</taxon>
        <taxon>Enterocytozoonidae</taxon>
        <taxon>Ecytonucleospora</taxon>
    </lineage>
</organism>
<sequence>MELETLIKELKVDWDTVLTDEFNPLYLSLLINKGTISSAKFRDMYHKLENAMEKIISQNYKGFSDSVLAYNKFYNQNKELLNVLSETEQIVNEKEYDFEIDQITNDFTKTEYFSAKYEICRRLMDIKLTYEEYESCEQTLKRCYQLVKCLDLVDNKEYVNIKGVFEYRKLIYKSYMELTESINMEIFDFVFFNKINNSFKGLLILGSLYELEVFVKTYFRIFLYNAIEEIILKMYQEKVVLEKLCKLIMKKVENIIKNYETIIELTLKNFKLKKTESDFFGNQNEPYHYVTKLECILDIVKDELGRFINKYSVSTEFDNKFSLESIIDNVDYNKIYPEDYNIFKNKKNEDDQSFLQTINSSMEYTLIITPKIDIAAFLLKNTTNSVLRIFLNKKVETEYTKFKLEKSKKKLDFIFEEEIKCDPNNKTLSIYKDIQDILQQQKFNDDQKSYDKHLVSHLNKKIIKLFENIFDEIFVSKIVVPDRKKIFMYDGEKGGFGIGFEEEFKESLYKKYINKSSLLLKKSKYQKAIYSLNMFKDLDHELNTRETLRCYEVFYNSFKKQLNLEFFYYFDLFFREGNFTQNFYLRKIVSVFEFIYSETQNTSLFEGLYDNLIYYCKNNLNVLNVKTKEDVKLFIEQVRIFDEIMGEIEFHENLDDLYVFFDEILENKSNDENGKILQAKLRANEARIKK</sequence>
<evidence type="ECO:0000313" key="3">
    <source>
        <dbReference type="Proteomes" id="UP000192758"/>
    </source>
</evidence>
<evidence type="ECO:0000313" key="2">
    <source>
        <dbReference type="EMBL" id="OQS55049.1"/>
    </source>
</evidence>
<evidence type="ECO:0000259" key="1">
    <source>
        <dbReference type="Pfam" id="PF04048"/>
    </source>
</evidence>
<comment type="caution">
    <text evidence="2">The sequence shown here is derived from an EMBL/GenBank/DDBJ whole genome shotgun (WGS) entry which is preliminary data.</text>
</comment>
<dbReference type="GO" id="GO:0006904">
    <property type="term" value="P:vesicle docking involved in exocytosis"/>
    <property type="evidence" value="ECO:0007669"/>
    <property type="project" value="InterPro"/>
</dbReference>